<feature type="domain" description="HMG box" evidence="3">
    <location>
        <begin position="80"/>
        <end position="156"/>
    </location>
</feature>
<reference evidence="4 5" key="1">
    <citation type="submission" date="2016-09" db="EMBL/GenBank/DDBJ databases">
        <title>Extensive genetic diversity and differential bi-allelic expression allows diatom success in the polar Southern Ocean.</title>
        <authorList>
            <consortium name="DOE Joint Genome Institute"/>
            <person name="Mock T."/>
            <person name="Otillar R.P."/>
            <person name="Strauss J."/>
            <person name="Dupont C."/>
            <person name="Frickenhaus S."/>
            <person name="Maumus F."/>
            <person name="Mcmullan M."/>
            <person name="Sanges R."/>
            <person name="Schmutz J."/>
            <person name="Toseland A."/>
            <person name="Valas R."/>
            <person name="Veluchamy A."/>
            <person name="Ward B.J."/>
            <person name="Allen A."/>
            <person name="Barry K."/>
            <person name="Falciatore A."/>
            <person name="Ferrante M."/>
            <person name="Fortunato A.E."/>
            <person name="Gloeckner G."/>
            <person name="Gruber A."/>
            <person name="Hipkin R."/>
            <person name="Janech M."/>
            <person name="Kroth P."/>
            <person name="Leese F."/>
            <person name="Lindquist E."/>
            <person name="Lyon B.R."/>
            <person name="Martin J."/>
            <person name="Mayer C."/>
            <person name="Parker M."/>
            <person name="Quesneville H."/>
            <person name="Raymond J."/>
            <person name="Uhlig C."/>
            <person name="Valentin K.U."/>
            <person name="Worden A.Z."/>
            <person name="Armbrust E.V."/>
            <person name="Bowler C."/>
            <person name="Green B."/>
            <person name="Moulton V."/>
            <person name="Van Oosterhout C."/>
            <person name="Grigoriev I."/>
        </authorList>
    </citation>
    <scope>NUCLEOTIDE SEQUENCE [LARGE SCALE GENOMIC DNA]</scope>
    <source>
        <strain evidence="4 5">CCMP1102</strain>
    </source>
</reference>
<keyword evidence="5" id="KW-1185">Reference proteome</keyword>
<evidence type="ECO:0000313" key="5">
    <source>
        <dbReference type="Proteomes" id="UP000095751"/>
    </source>
</evidence>
<name>A0A1E7F7Y5_9STRA</name>
<evidence type="ECO:0000256" key="1">
    <source>
        <dbReference type="ARBA" id="ARBA00023125"/>
    </source>
</evidence>
<dbReference type="PANTHER" id="PTHR48112:SF22">
    <property type="entry name" value="MITOCHONDRIAL TRANSCRIPTION FACTOR A, ISOFORM B"/>
    <property type="match status" value="1"/>
</dbReference>
<dbReference type="Gene3D" id="1.10.30.10">
    <property type="entry name" value="High mobility group box domain"/>
    <property type="match status" value="2"/>
</dbReference>
<protein>
    <recommendedName>
        <fullName evidence="3">HMG box domain-containing protein</fullName>
    </recommendedName>
</protein>
<evidence type="ECO:0000259" key="3">
    <source>
        <dbReference type="PROSITE" id="PS50118"/>
    </source>
</evidence>
<organism evidence="4 5">
    <name type="scientific">Fragilariopsis cylindrus CCMP1102</name>
    <dbReference type="NCBI Taxonomy" id="635003"/>
    <lineage>
        <taxon>Eukaryota</taxon>
        <taxon>Sar</taxon>
        <taxon>Stramenopiles</taxon>
        <taxon>Ochrophyta</taxon>
        <taxon>Bacillariophyta</taxon>
        <taxon>Bacillariophyceae</taxon>
        <taxon>Bacillariophycidae</taxon>
        <taxon>Bacillariales</taxon>
        <taxon>Bacillariaceae</taxon>
        <taxon>Fragilariopsis</taxon>
    </lineage>
</organism>
<dbReference type="InParanoid" id="A0A1E7F7Y5"/>
<dbReference type="PANTHER" id="PTHR48112">
    <property type="entry name" value="HIGH MOBILITY GROUP PROTEIN DSP1"/>
    <property type="match status" value="1"/>
</dbReference>
<sequence length="179" mass="21445">MEGGDNNLSTKEVASMVSQAWKALPDDKRVKWEEMERNDKSARFCERGRSRNISLYPSSWKIPATKKWMPIHYMDPKEAPKRPMSAFQSYMKSKRAYFRDKNMDDNNKNDDDDGVEVSNIIIAQMWKDADLEEKQIFLEREFRLRHEYNIVMADWAKQRIQTTAAEEQESERKRRRMRK</sequence>
<dbReference type="GO" id="GO:0003677">
    <property type="term" value="F:DNA binding"/>
    <property type="evidence" value="ECO:0007669"/>
    <property type="project" value="UniProtKB-UniRule"/>
</dbReference>
<dbReference type="OrthoDB" id="42782at2759"/>
<proteinExistence type="predicted"/>
<dbReference type="CDD" id="cd00084">
    <property type="entry name" value="HMG-box_SF"/>
    <property type="match status" value="1"/>
</dbReference>
<accession>A0A1E7F7Y5</accession>
<dbReference type="AlphaFoldDB" id="A0A1E7F7Y5"/>
<dbReference type="PROSITE" id="PS50118">
    <property type="entry name" value="HMG_BOX_2"/>
    <property type="match status" value="1"/>
</dbReference>
<dbReference type="InterPro" id="IPR036910">
    <property type="entry name" value="HMG_box_dom_sf"/>
</dbReference>
<keyword evidence="2" id="KW-0539">Nucleus</keyword>
<dbReference type="Proteomes" id="UP000095751">
    <property type="component" value="Unassembled WGS sequence"/>
</dbReference>
<evidence type="ECO:0000256" key="2">
    <source>
        <dbReference type="PROSITE-ProRule" id="PRU00267"/>
    </source>
</evidence>
<dbReference type="SUPFAM" id="SSF47095">
    <property type="entry name" value="HMG-box"/>
    <property type="match status" value="2"/>
</dbReference>
<gene>
    <name evidence="4" type="ORF">FRACYDRAFT_218513</name>
</gene>
<dbReference type="KEGG" id="fcy:FRACYDRAFT_218513"/>
<keyword evidence="1 2" id="KW-0238">DNA-binding</keyword>
<dbReference type="InterPro" id="IPR009071">
    <property type="entry name" value="HMG_box_dom"/>
</dbReference>
<dbReference type="SMART" id="SM00398">
    <property type="entry name" value="HMG"/>
    <property type="match status" value="1"/>
</dbReference>
<feature type="DNA-binding region" description="HMG box" evidence="2">
    <location>
        <begin position="80"/>
        <end position="156"/>
    </location>
</feature>
<dbReference type="InterPro" id="IPR050342">
    <property type="entry name" value="HMGB"/>
</dbReference>
<dbReference type="GO" id="GO:0005634">
    <property type="term" value="C:nucleus"/>
    <property type="evidence" value="ECO:0007669"/>
    <property type="project" value="UniProtKB-UniRule"/>
</dbReference>
<dbReference type="EMBL" id="KV784360">
    <property type="protein sequence ID" value="OEU14267.1"/>
    <property type="molecule type" value="Genomic_DNA"/>
</dbReference>
<evidence type="ECO:0000313" key="4">
    <source>
        <dbReference type="EMBL" id="OEU14267.1"/>
    </source>
</evidence>